<reference evidence="3 4" key="1">
    <citation type="submission" date="2016-10" db="EMBL/GenBank/DDBJ databases">
        <authorList>
            <person name="Varghese N."/>
            <person name="Submissions S."/>
        </authorList>
    </citation>
    <scope>NUCLEOTIDE SEQUENCE [LARGE SCALE GENOMIC DNA]</scope>
    <source>
        <strain evidence="3 4">IBRC-M10081</strain>
    </source>
</reference>
<feature type="domain" description="Competence protein CoiA-like N-terminal" evidence="2">
    <location>
        <begin position="13"/>
        <end position="52"/>
    </location>
</feature>
<evidence type="ECO:0000259" key="1">
    <source>
        <dbReference type="Pfam" id="PF06054"/>
    </source>
</evidence>
<name>A0A662Z3W0_9STAP</name>
<sequence>MFIALDENKQPVSVDEAKRGGAYFCPVCDSKVTFKAGTVRIPHFSHYRIEQCIRYLYKAESIQHLQAKHDLYLHIKASRDVDMEIYLSEIEQIPDLLMDKTAIEIQLSTISIDLLLARTRGYGTLGMNVVWLLDEHALNPEQPTQFQLSTMKSHHLFTYDIDAQAVYRYEMIYFDGFKWHYMREKIDATLLDQPPTLRPQKFHKVSETVAKKLIKRAKQKGSVQDVTLGALYQLEWQLKDIPKWMMTVTPNERWILNSPLEWKLFVYQSIKNQSFDLDNFMGFIRLRTLYDVPNKLEIAQSLMQDYYLLNISQNVTELEISS</sequence>
<dbReference type="EMBL" id="FOIT01000003">
    <property type="protein sequence ID" value="SEW02766.1"/>
    <property type="molecule type" value="Genomic_DNA"/>
</dbReference>
<keyword evidence="4" id="KW-1185">Reference proteome</keyword>
<dbReference type="Pfam" id="PF06054">
    <property type="entry name" value="CoiA_nuc"/>
    <property type="match status" value="1"/>
</dbReference>
<evidence type="ECO:0000313" key="3">
    <source>
        <dbReference type="EMBL" id="SEW02766.1"/>
    </source>
</evidence>
<dbReference type="InterPro" id="IPR010330">
    <property type="entry name" value="CoiA_nuc"/>
</dbReference>
<evidence type="ECO:0000259" key="2">
    <source>
        <dbReference type="Pfam" id="PF25164"/>
    </source>
</evidence>
<dbReference type="InterPro" id="IPR057253">
    <property type="entry name" value="CoiA-like_N"/>
</dbReference>
<evidence type="ECO:0000313" key="4">
    <source>
        <dbReference type="Proteomes" id="UP000243605"/>
    </source>
</evidence>
<protein>
    <submittedName>
        <fullName evidence="3">Competence protein CoiA</fullName>
    </submittedName>
</protein>
<dbReference type="RefSeq" id="WP_091475025.1">
    <property type="nucleotide sequence ID" value="NZ_FOIT01000003.1"/>
</dbReference>
<dbReference type="Proteomes" id="UP000243605">
    <property type="component" value="Unassembled WGS sequence"/>
</dbReference>
<dbReference type="AlphaFoldDB" id="A0A662Z3W0"/>
<organism evidence="3 4">
    <name type="scientific">Aliicoccus persicus</name>
    <dbReference type="NCBI Taxonomy" id="930138"/>
    <lineage>
        <taxon>Bacteria</taxon>
        <taxon>Bacillati</taxon>
        <taxon>Bacillota</taxon>
        <taxon>Bacilli</taxon>
        <taxon>Bacillales</taxon>
        <taxon>Staphylococcaceae</taxon>
        <taxon>Aliicoccus</taxon>
    </lineage>
</organism>
<feature type="domain" description="Competence protein CoiA nuclease-like" evidence="1">
    <location>
        <begin position="60"/>
        <end position="159"/>
    </location>
</feature>
<dbReference type="Pfam" id="PF25164">
    <property type="entry name" value="CoiA_N"/>
    <property type="match status" value="1"/>
</dbReference>
<gene>
    <name evidence="3" type="ORF">SAMN05192557_1318</name>
</gene>
<dbReference type="OrthoDB" id="3784230at2"/>
<accession>A0A662Z3W0</accession>
<proteinExistence type="predicted"/>